<dbReference type="GeneID" id="97530969"/>
<dbReference type="SUPFAM" id="SSF53613">
    <property type="entry name" value="Ribokinase-like"/>
    <property type="match status" value="1"/>
</dbReference>
<evidence type="ECO:0000256" key="2">
    <source>
        <dbReference type="ARBA" id="ARBA00022679"/>
    </source>
</evidence>
<dbReference type="Pfam" id="PF00294">
    <property type="entry name" value="PfkB"/>
    <property type="match status" value="1"/>
</dbReference>
<dbReference type="AlphaFoldDB" id="A0A380MD36"/>
<evidence type="ECO:0000256" key="3">
    <source>
        <dbReference type="ARBA" id="ARBA00022777"/>
    </source>
</evidence>
<reference evidence="6 7" key="1">
    <citation type="submission" date="2018-11" db="EMBL/GenBank/DDBJ databases">
        <title>Multidrug-resistant genes are associated with an 42-kb island TGI1 carrying a complex class 1 integron in a Trueperella pyogenes.</title>
        <authorList>
            <person name="Dong W."/>
        </authorList>
    </citation>
    <scope>NUCLEOTIDE SEQUENCE [LARGE SCALE GENOMIC DNA]</scope>
    <source>
        <strain evidence="6 7">TP4</strain>
    </source>
</reference>
<gene>
    <name evidence="6" type="ORF">EBQ10_07620</name>
</gene>
<evidence type="ECO:0000259" key="5">
    <source>
        <dbReference type="Pfam" id="PF00294"/>
    </source>
</evidence>
<feature type="domain" description="Carbohydrate kinase PfkB" evidence="5">
    <location>
        <begin position="21"/>
        <end position="287"/>
    </location>
</feature>
<dbReference type="InterPro" id="IPR002173">
    <property type="entry name" value="Carboh/pur_kinase_PfkB_CS"/>
</dbReference>
<dbReference type="RefSeq" id="WP_053793368.1">
    <property type="nucleotide sequence ID" value="NZ_CP012649.1"/>
</dbReference>
<dbReference type="PANTHER" id="PTHR10584:SF166">
    <property type="entry name" value="RIBOKINASE"/>
    <property type="match status" value="1"/>
</dbReference>
<dbReference type="InterPro" id="IPR011611">
    <property type="entry name" value="PfkB_dom"/>
</dbReference>
<dbReference type="PROSITE" id="PS00584">
    <property type="entry name" value="PFKB_KINASES_2"/>
    <property type="match status" value="1"/>
</dbReference>
<name>A0A380MD36_9ACTO</name>
<organism evidence="6 7">
    <name type="scientific">Trueperella pyogenes</name>
    <dbReference type="NCBI Taxonomy" id="1661"/>
    <lineage>
        <taxon>Bacteria</taxon>
        <taxon>Bacillati</taxon>
        <taxon>Actinomycetota</taxon>
        <taxon>Actinomycetes</taxon>
        <taxon>Actinomycetales</taxon>
        <taxon>Actinomycetaceae</taxon>
        <taxon>Trueperella</taxon>
    </lineage>
</organism>
<dbReference type="GO" id="GO:0006796">
    <property type="term" value="P:phosphate-containing compound metabolic process"/>
    <property type="evidence" value="ECO:0007669"/>
    <property type="project" value="UniProtKB-ARBA"/>
</dbReference>
<evidence type="ECO:0000313" key="6">
    <source>
        <dbReference type="EMBL" id="AZR07175.1"/>
    </source>
</evidence>
<comment type="similarity">
    <text evidence="1 4">Belongs to the carbohydrate kinase PfkB family.</text>
</comment>
<dbReference type="EMBL" id="CP033905">
    <property type="protein sequence ID" value="AZR07175.1"/>
    <property type="molecule type" value="Genomic_DNA"/>
</dbReference>
<keyword evidence="3 4" id="KW-0418">Kinase</keyword>
<dbReference type="PRINTS" id="PR00990">
    <property type="entry name" value="RIBOKINASE"/>
</dbReference>
<evidence type="ECO:0000256" key="4">
    <source>
        <dbReference type="RuleBase" id="RU003704"/>
    </source>
</evidence>
<evidence type="ECO:0000313" key="7">
    <source>
        <dbReference type="Proteomes" id="UP000275951"/>
    </source>
</evidence>
<dbReference type="GO" id="GO:0016301">
    <property type="term" value="F:kinase activity"/>
    <property type="evidence" value="ECO:0007669"/>
    <property type="project" value="UniProtKB-KW"/>
</dbReference>
<dbReference type="Proteomes" id="UP000275951">
    <property type="component" value="Chromosome"/>
</dbReference>
<keyword evidence="2 4" id="KW-0808">Transferase</keyword>
<proteinExistence type="inferred from homology"/>
<dbReference type="InterPro" id="IPR002139">
    <property type="entry name" value="Ribo/fructo_kinase"/>
</dbReference>
<evidence type="ECO:0000256" key="1">
    <source>
        <dbReference type="ARBA" id="ARBA00010688"/>
    </source>
</evidence>
<dbReference type="Gene3D" id="3.40.1190.20">
    <property type="match status" value="1"/>
</dbReference>
<sequence length="324" mass="33411">MVHVLAAGPLFLDVIQYGLAHAPRPGEEQWVADGQIMAGGVANQAVACARLGLDVKVLTNVGADRAGRWVAELLADEDVRIGGTRGGSQSVTVAQVLEGDRAFTTYGDAAYPTPPANMPAPDFLIASVDYLPRASEAVRRWRAAGCVVVADTAWDPTGRWNRADLAALAEADIAVPNDVEALAYARTHCVHDAATQFLQHVPVVAITRGAHGVLLAERGPTGGRPRLTELPAVDVRAKDTTGAGDSFTAGFVRGLAHGASLAEAAALGQVTAAWTVQHLGGSAAAPTSAELVAWAKSGRLAWAGSGSFAAPNLADVVTRLLPAG</sequence>
<accession>A0A380MD36</accession>
<dbReference type="OrthoDB" id="9813569at2"/>
<dbReference type="InterPro" id="IPR029056">
    <property type="entry name" value="Ribokinase-like"/>
</dbReference>
<dbReference type="PANTHER" id="PTHR10584">
    <property type="entry name" value="SUGAR KINASE"/>
    <property type="match status" value="1"/>
</dbReference>
<protein>
    <submittedName>
        <fullName evidence="6">Carbohydrate kinase family protein</fullName>
    </submittedName>
</protein>